<feature type="domain" description="TIL" evidence="3">
    <location>
        <begin position="81"/>
        <end position="133"/>
    </location>
</feature>
<dbReference type="InterPro" id="IPR002919">
    <property type="entry name" value="TIL_dom"/>
</dbReference>
<protein>
    <submittedName>
        <fullName evidence="4">Putative similar to chymotrypsin-elastase inhibitor ixodidin</fullName>
    </submittedName>
</protein>
<evidence type="ECO:0000256" key="1">
    <source>
        <dbReference type="SAM" id="MobiDB-lite"/>
    </source>
</evidence>
<organism evidence="4">
    <name type="scientific">Rhipicephalus pulchellus</name>
    <name type="common">Yellow backed tick</name>
    <name type="synonym">Dermacentor pulchellus</name>
    <dbReference type="NCBI Taxonomy" id="72859"/>
    <lineage>
        <taxon>Eukaryota</taxon>
        <taxon>Metazoa</taxon>
        <taxon>Ecdysozoa</taxon>
        <taxon>Arthropoda</taxon>
        <taxon>Chelicerata</taxon>
        <taxon>Arachnida</taxon>
        <taxon>Acari</taxon>
        <taxon>Parasitiformes</taxon>
        <taxon>Ixodida</taxon>
        <taxon>Ixodoidea</taxon>
        <taxon>Ixodidae</taxon>
        <taxon>Rhipicephalinae</taxon>
        <taxon>Rhipicephalus</taxon>
        <taxon>Rhipicephalus</taxon>
    </lineage>
</organism>
<evidence type="ECO:0000256" key="2">
    <source>
        <dbReference type="SAM" id="SignalP"/>
    </source>
</evidence>
<dbReference type="CDD" id="cd19941">
    <property type="entry name" value="TIL"/>
    <property type="match status" value="1"/>
</dbReference>
<dbReference type="SUPFAM" id="SSF57567">
    <property type="entry name" value="Serine protease inhibitors"/>
    <property type="match status" value="1"/>
</dbReference>
<reference evidence="4" key="2">
    <citation type="journal article" date="2015" name="J. Proteomics">
        <title>Sexual differences in the sialomes of the zebra tick, Rhipicephalus pulchellus.</title>
        <authorList>
            <person name="Tan A.W."/>
            <person name="Francischetti I.M."/>
            <person name="Slovak M."/>
            <person name="Kini R.M."/>
            <person name="Ribeiro J.M."/>
        </authorList>
    </citation>
    <scope>NUCLEOTIDE SEQUENCE</scope>
    <source>
        <tissue evidence="4">Salivary gland</tissue>
    </source>
</reference>
<feature type="chain" id="PRO_5003980585" evidence="2">
    <location>
        <begin position="17"/>
        <end position="152"/>
    </location>
</feature>
<sequence>MRHLAYVAFILYPSICLPLMHVHGYTSLKKAEPPRTNAAGQGTQISSANLSSDGRRTPPGQTDSNLGPEDSLSSSGLSKRCGRNEEYKHCVSGKCSEWKCRYLWHGWPTRCTRDCRQGCFCKQGYFRTHKKGCELGYRCFFESRFYEKNRAE</sequence>
<evidence type="ECO:0000313" key="4">
    <source>
        <dbReference type="EMBL" id="JAA53849.1"/>
    </source>
</evidence>
<dbReference type="Gene3D" id="2.10.25.10">
    <property type="entry name" value="Laminin"/>
    <property type="match status" value="1"/>
</dbReference>
<feature type="region of interest" description="Disordered" evidence="1">
    <location>
        <begin position="30"/>
        <end position="80"/>
    </location>
</feature>
<accession>L7LSP8</accession>
<dbReference type="Pfam" id="PF01826">
    <property type="entry name" value="TIL"/>
    <property type="match status" value="1"/>
</dbReference>
<proteinExistence type="evidence at transcript level"/>
<name>L7LSP8_RHIPC</name>
<keyword evidence="2" id="KW-0732">Signal</keyword>
<dbReference type="EMBL" id="GACK01011185">
    <property type="protein sequence ID" value="JAA53849.1"/>
    <property type="molecule type" value="mRNA"/>
</dbReference>
<dbReference type="AlphaFoldDB" id="L7LSP8"/>
<evidence type="ECO:0000259" key="3">
    <source>
        <dbReference type="Pfam" id="PF01826"/>
    </source>
</evidence>
<feature type="compositionally biased region" description="Polar residues" evidence="1">
    <location>
        <begin position="38"/>
        <end position="52"/>
    </location>
</feature>
<reference evidence="4" key="1">
    <citation type="submission" date="2012-11" db="EMBL/GenBank/DDBJ databases">
        <authorList>
            <person name="Lucero-Rivera Y.E."/>
            <person name="Tovar-Ramirez D."/>
        </authorList>
    </citation>
    <scope>NUCLEOTIDE SEQUENCE</scope>
    <source>
        <tissue evidence="4">Salivary gland</tissue>
    </source>
</reference>
<feature type="signal peptide" evidence="2">
    <location>
        <begin position="1"/>
        <end position="16"/>
    </location>
</feature>
<dbReference type="InterPro" id="IPR036084">
    <property type="entry name" value="Ser_inhib-like_sf"/>
</dbReference>
<feature type="compositionally biased region" description="Polar residues" evidence="1">
    <location>
        <begin position="59"/>
        <end position="77"/>
    </location>
</feature>